<keyword evidence="1" id="KW-0547">Nucleotide-binding</keyword>
<dbReference type="SUPFAM" id="SSF52540">
    <property type="entry name" value="P-loop containing nucleoside triphosphate hydrolases"/>
    <property type="match status" value="1"/>
</dbReference>
<evidence type="ECO:0000256" key="5">
    <source>
        <dbReference type="ARBA" id="ARBA00047984"/>
    </source>
</evidence>
<dbReference type="WBParaSite" id="PTRK_0000050500.1">
    <property type="protein sequence ID" value="PTRK_0000050500.1"/>
    <property type="gene ID" value="PTRK_0000050500"/>
</dbReference>
<feature type="chain" id="PRO_5005891127" evidence="6">
    <location>
        <begin position="19"/>
        <end position="258"/>
    </location>
</feature>
<dbReference type="PANTHER" id="PTHR12131:SF1">
    <property type="entry name" value="ATP-DEPENDENT RNA HELICASE SUPV3L1, MITOCHONDRIAL-RELATED"/>
    <property type="match status" value="1"/>
</dbReference>
<evidence type="ECO:0000256" key="3">
    <source>
        <dbReference type="ARBA" id="ARBA00022806"/>
    </source>
</evidence>
<dbReference type="InterPro" id="IPR050699">
    <property type="entry name" value="RNA-DNA_Helicase"/>
</dbReference>
<keyword evidence="4" id="KW-0067">ATP-binding</keyword>
<evidence type="ECO:0000256" key="1">
    <source>
        <dbReference type="ARBA" id="ARBA00022741"/>
    </source>
</evidence>
<comment type="catalytic activity">
    <reaction evidence="5">
        <text>ATP + H2O = ADP + phosphate + H(+)</text>
        <dbReference type="Rhea" id="RHEA:13065"/>
        <dbReference type="ChEBI" id="CHEBI:15377"/>
        <dbReference type="ChEBI" id="CHEBI:15378"/>
        <dbReference type="ChEBI" id="CHEBI:30616"/>
        <dbReference type="ChEBI" id="CHEBI:43474"/>
        <dbReference type="ChEBI" id="CHEBI:456216"/>
        <dbReference type="EC" id="3.6.4.13"/>
    </reaction>
</comment>
<dbReference type="InterPro" id="IPR027417">
    <property type="entry name" value="P-loop_NTPase"/>
</dbReference>
<proteinExistence type="predicted"/>
<reference evidence="8" key="1">
    <citation type="submission" date="2017-02" db="UniProtKB">
        <authorList>
            <consortium name="WormBaseParasite"/>
        </authorList>
    </citation>
    <scope>IDENTIFICATION</scope>
</reference>
<feature type="signal peptide" evidence="6">
    <location>
        <begin position="1"/>
        <end position="18"/>
    </location>
</feature>
<keyword evidence="2" id="KW-0378">Hydrolase</keyword>
<sequence length="258" mass="29904">WEISIMLLPKDIVMVLLSATMPNNDQIANWISTTQGRTMHVVGTCVRPVPLKFMAYSDENSECYSVKEENKFLDQGAIHEIMSRKNEAYVGKKEVKAVIKYIADRNAYPCFIYSPTKMKCETFANYLNLFDFLDEEEKDLIDKLIRHVMDTIGMDQKCLEQLFEFKQYFMRGIFIHHSDLYLAVKEFTEVCIEKGLAKVTCTTDTLGIGLNLPVKTVVFTALKKFDGVESKKINGFRISSNGWQSRKKRKRCYWICYS</sequence>
<evidence type="ECO:0000313" key="8">
    <source>
        <dbReference type="WBParaSite" id="PTRK_0000050500.1"/>
    </source>
</evidence>
<dbReference type="GO" id="GO:0005524">
    <property type="term" value="F:ATP binding"/>
    <property type="evidence" value="ECO:0007669"/>
    <property type="project" value="UniProtKB-KW"/>
</dbReference>
<accession>A0A0N4Z1D3</accession>
<dbReference type="STRING" id="131310.A0A0N4Z1D3"/>
<evidence type="ECO:0000256" key="6">
    <source>
        <dbReference type="SAM" id="SignalP"/>
    </source>
</evidence>
<keyword evidence="3" id="KW-0347">Helicase</keyword>
<dbReference type="GO" id="GO:0016787">
    <property type="term" value="F:hydrolase activity"/>
    <property type="evidence" value="ECO:0007669"/>
    <property type="project" value="UniProtKB-KW"/>
</dbReference>
<dbReference type="Gene3D" id="3.40.50.300">
    <property type="entry name" value="P-loop containing nucleotide triphosphate hydrolases"/>
    <property type="match status" value="2"/>
</dbReference>
<dbReference type="AlphaFoldDB" id="A0A0N4Z1D3"/>
<dbReference type="GO" id="GO:0003724">
    <property type="term" value="F:RNA helicase activity"/>
    <property type="evidence" value="ECO:0007669"/>
    <property type="project" value="UniProtKB-EC"/>
</dbReference>
<keyword evidence="6" id="KW-0732">Signal</keyword>
<evidence type="ECO:0000313" key="7">
    <source>
        <dbReference type="Proteomes" id="UP000038045"/>
    </source>
</evidence>
<protein>
    <submittedName>
        <fullName evidence="8">Helicase C-terminal domain-containing protein</fullName>
    </submittedName>
</protein>
<evidence type="ECO:0000256" key="4">
    <source>
        <dbReference type="ARBA" id="ARBA00022840"/>
    </source>
</evidence>
<evidence type="ECO:0000256" key="2">
    <source>
        <dbReference type="ARBA" id="ARBA00022801"/>
    </source>
</evidence>
<dbReference type="PANTHER" id="PTHR12131">
    <property type="entry name" value="ATP-DEPENDENT RNA AND DNA HELICASE"/>
    <property type="match status" value="1"/>
</dbReference>
<dbReference type="Proteomes" id="UP000038045">
    <property type="component" value="Unplaced"/>
</dbReference>
<organism evidence="7 8">
    <name type="scientific">Parastrongyloides trichosuri</name>
    <name type="common">Possum-specific nematode worm</name>
    <dbReference type="NCBI Taxonomy" id="131310"/>
    <lineage>
        <taxon>Eukaryota</taxon>
        <taxon>Metazoa</taxon>
        <taxon>Ecdysozoa</taxon>
        <taxon>Nematoda</taxon>
        <taxon>Chromadorea</taxon>
        <taxon>Rhabditida</taxon>
        <taxon>Tylenchina</taxon>
        <taxon>Panagrolaimomorpha</taxon>
        <taxon>Strongyloidoidea</taxon>
        <taxon>Strongyloididae</taxon>
        <taxon>Parastrongyloides</taxon>
    </lineage>
</organism>
<name>A0A0N4Z1D3_PARTI</name>
<keyword evidence="7" id="KW-1185">Reference proteome</keyword>